<dbReference type="Pfam" id="PF13456">
    <property type="entry name" value="RVT_3"/>
    <property type="match status" value="1"/>
</dbReference>
<evidence type="ECO:0000313" key="3">
    <source>
        <dbReference type="Proteomes" id="UP000008694"/>
    </source>
</evidence>
<dbReference type="InterPro" id="IPR012337">
    <property type="entry name" value="RNaseH-like_sf"/>
</dbReference>
<dbReference type="InterPro" id="IPR036397">
    <property type="entry name" value="RNaseH_sf"/>
</dbReference>
<dbReference type="PANTHER" id="PTHR34146">
    <property type="entry name" value="POLYNUCLEOTIDYL TRANSFERASE, RIBONUCLEASE H-LIKE SUPERFAMILY PROTEIN-RELATED"/>
    <property type="match status" value="1"/>
</dbReference>
<dbReference type="GO" id="GO:0004523">
    <property type="term" value="F:RNA-DNA hybrid ribonuclease activity"/>
    <property type="evidence" value="ECO:0007669"/>
    <property type="project" value="InterPro"/>
</dbReference>
<keyword evidence="3" id="KW-1185">Reference proteome</keyword>
<protein>
    <recommendedName>
        <fullName evidence="1">RNase H type-1 domain-containing protein</fullName>
    </recommendedName>
</protein>
<proteinExistence type="predicted"/>
<dbReference type="eggNOG" id="KOG1075">
    <property type="taxonomic scope" value="Eukaryota"/>
</dbReference>
<dbReference type="EMBL" id="GL348720">
    <property type="protein sequence ID" value="EFH40054.1"/>
    <property type="molecule type" value="Genomic_DNA"/>
</dbReference>
<dbReference type="PANTHER" id="PTHR34146:SF3">
    <property type="entry name" value="POLYNUCLEOTIDYL TRANSFERASE, RIBONUCLEASE H-LIKE SUPERFAMILY PROTEIN"/>
    <property type="match status" value="1"/>
</dbReference>
<gene>
    <name evidence="2" type="ORF">ARALYDRAFT_917546</name>
</gene>
<organism evidence="3">
    <name type="scientific">Arabidopsis lyrata subsp. lyrata</name>
    <name type="common">Lyre-leaved rock-cress</name>
    <dbReference type="NCBI Taxonomy" id="81972"/>
    <lineage>
        <taxon>Eukaryota</taxon>
        <taxon>Viridiplantae</taxon>
        <taxon>Streptophyta</taxon>
        <taxon>Embryophyta</taxon>
        <taxon>Tracheophyta</taxon>
        <taxon>Spermatophyta</taxon>
        <taxon>Magnoliopsida</taxon>
        <taxon>eudicotyledons</taxon>
        <taxon>Gunneridae</taxon>
        <taxon>Pentapetalae</taxon>
        <taxon>rosids</taxon>
        <taxon>malvids</taxon>
        <taxon>Brassicales</taxon>
        <taxon>Brassicaceae</taxon>
        <taxon>Camelineae</taxon>
        <taxon>Arabidopsis</taxon>
    </lineage>
</organism>
<dbReference type="InterPro" id="IPR044730">
    <property type="entry name" value="RNase_H-like_dom_plant"/>
</dbReference>
<dbReference type="AlphaFoldDB" id="D7MTF2"/>
<reference evidence="3" key="1">
    <citation type="journal article" date="2011" name="Nat. Genet.">
        <title>The Arabidopsis lyrata genome sequence and the basis of rapid genome size change.</title>
        <authorList>
            <person name="Hu T.T."/>
            <person name="Pattyn P."/>
            <person name="Bakker E.G."/>
            <person name="Cao J."/>
            <person name="Cheng J.-F."/>
            <person name="Clark R.M."/>
            <person name="Fahlgren N."/>
            <person name="Fawcett J.A."/>
            <person name="Grimwood J."/>
            <person name="Gundlach H."/>
            <person name="Haberer G."/>
            <person name="Hollister J.D."/>
            <person name="Ossowski S."/>
            <person name="Ottilar R.P."/>
            <person name="Salamov A.A."/>
            <person name="Schneeberger K."/>
            <person name="Spannagl M."/>
            <person name="Wang X."/>
            <person name="Yang L."/>
            <person name="Nasrallah M.E."/>
            <person name="Bergelson J."/>
            <person name="Carrington J.C."/>
            <person name="Gaut B.S."/>
            <person name="Schmutz J."/>
            <person name="Mayer K.F.X."/>
            <person name="Van de Peer Y."/>
            <person name="Grigoriev I.V."/>
            <person name="Nordborg M."/>
            <person name="Weigel D."/>
            <person name="Guo Y.-L."/>
        </authorList>
    </citation>
    <scope>NUCLEOTIDE SEQUENCE [LARGE SCALE GENOMIC DNA]</scope>
    <source>
        <strain evidence="3">cv. MN47</strain>
    </source>
</reference>
<dbReference type="Gramene" id="scaffold_800946.1">
    <property type="protein sequence ID" value="scaffold_800946.1"/>
    <property type="gene ID" value="scaffold_800946.1"/>
</dbReference>
<dbReference type="Proteomes" id="UP000008694">
    <property type="component" value="Unassembled WGS sequence"/>
</dbReference>
<dbReference type="HOGENOM" id="CLU_114278_0_0_1"/>
<name>D7MTF2_ARALL</name>
<accession>D7MTF2</accession>
<dbReference type="InterPro" id="IPR002156">
    <property type="entry name" value="RNaseH_domain"/>
</dbReference>
<dbReference type="SUPFAM" id="SSF53098">
    <property type="entry name" value="Ribonuclease H-like"/>
    <property type="match status" value="1"/>
</dbReference>
<sequence length="209" mass="24336">MRNELLFNNKKWSISDTTNKAIIDQQQWQESLKFNEENSRLSPGYNHHQKPKELLDARTELRNIIKQTHDYCCFVDGSWTSSTECACIGWLLYNNNAQFALRGMASINPMPTALEAEAEVLRTAMIHMKRLGYKKVTSTLFHNIKRIQKHWWEHSSISMYLQDILRLTQDYDQVTFSKIPRVVNFVADNLAKNARLNSIGLVISWNDVS</sequence>
<evidence type="ECO:0000259" key="1">
    <source>
        <dbReference type="Pfam" id="PF13456"/>
    </source>
</evidence>
<dbReference type="GO" id="GO:0003676">
    <property type="term" value="F:nucleic acid binding"/>
    <property type="evidence" value="ECO:0007669"/>
    <property type="project" value="InterPro"/>
</dbReference>
<evidence type="ECO:0000313" key="2">
    <source>
        <dbReference type="EMBL" id="EFH40054.1"/>
    </source>
</evidence>
<feature type="domain" description="RNase H type-1" evidence="1">
    <location>
        <begin position="75"/>
        <end position="194"/>
    </location>
</feature>
<dbReference type="STRING" id="81972.D7MTF2"/>
<dbReference type="CDD" id="cd06222">
    <property type="entry name" value="RNase_H_like"/>
    <property type="match status" value="1"/>
</dbReference>
<dbReference type="Gene3D" id="3.30.420.10">
    <property type="entry name" value="Ribonuclease H-like superfamily/Ribonuclease H"/>
    <property type="match status" value="1"/>
</dbReference>